<gene>
    <name evidence="2" type="ORF">NMOB1V02_LOCUS10663</name>
</gene>
<organism evidence="2">
    <name type="scientific">Notodromas monacha</name>
    <dbReference type="NCBI Taxonomy" id="399045"/>
    <lineage>
        <taxon>Eukaryota</taxon>
        <taxon>Metazoa</taxon>
        <taxon>Ecdysozoa</taxon>
        <taxon>Arthropoda</taxon>
        <taxon>Crustacea</taxon>
        <taxon>Oligostraca</taxon>
        <taxon>Ostracoda</taxon>
        <taxon>Podocopa</taxon>
        <taxon>Podocopida</taxon>
        <taxon>Cypridocopina</taxon>
        <taxon>Cypridoidea</taxon>
        <taxon>Cyprididae</taxon>
        <taxon>Notodromas</taxon>
    </lineage>
</organism>
<accession>A0A7R9GJ26</accession>
<evidence type="ECO:0000313" key="2">
    <source>
        <dbReference type="EMBL" id="CAD7283045.1"/>
    </source>
</evidence>
<dbReference type="Proteomes" id="UP000678499">
    <property type="component" value="Unassembled WGS sequence"/>
</dbReference>
<dbReference type="EMBL" id="OA886758">
    <property type="protein sequence ID" value="CAD7283045.1"/>
    <property type="molecule type" value="Genomic_DNA"/>
</dbReference>
<feature type="compositionally biased region" description="Basic residues" evidence="1">
    <location>
        <begin position="46"/>
        <end position="55"/>
    </location>
</feature>
<sequence>MVVAVKVPPRMGSNRVFKEKFLEADKNVNTGIHSTVFPHSRTSPPKAKRNFRRGSSKPGESEYHRKKEQNGRKSVQSFKTKIRDSLICSSLAVMSHKPESMSRTLSTEPPFSMAEMQKALALAEHIMGSFTLTKKIPREDTQDDEIIEELATISGIEDLRTFLIQRCRQKLAAWPALLARKWISANFMQGKSRKQKSDPVSAGVSGNPEETGFSFRVIQWNLLSQ</sequence>
<reference evidence="2" key="1">
    <citation type="submission" date="2020-11" db="EMBL/GenBank/DDBJ databases">
        <authorList>
            <person name="Tran Van P."/>
        </authorList>
    </citation>
    <scope>NUCLEOTIDE SEQUENCE</scope>
</reference>
<proteinExistence type="predicted"/>
<feature type="non-terminal residue" evidence="2">
    <location>
        <position position="225"/>
    </location>
</feature>
<evidence type="ECO:0000256" key="1">
    <source>
        <dbReference type="SAM" id="MobiDB-lite"/>
    </source>
</evidence>
<dbReference type="EMBL" id="CAJPEX010004721">
    <property type="protein sequence ID" value="CAG0923197.1"/>
    <property type="molecule type" value="Genomic_DNA"/>
</dbReference>
<keyword evidence="3" id="KW-1185">Reference proteome</keyword>
<name>A0A7R9GJ26_9CRUS</name>
<protein>
    <submittedName>
        <fullName evidence="2">Uncharacterized protein</fullName>
    </submittedName>
</protein>
<dbReference type="AlphaFoldDB" id="A0A7R9GJ26"/>
<evidence type="ECO:0000313" key="3">
    <source>
        <dbReference type="Proteomes" id="UP000678499"/>
    </source>
</evidence>
<feature type="compositionally biased region" description="Basic and acidic residues" evidence="1">
    <location>
        <begin position="59"/>
        <end position="71"/>
    </location>
</feature>
<feature type="region of interest" description="Disordered" evidence="1">
    <location>
        <begin position="32"/>
        <end position="78"/>
    </location>
</feature>